<feature type="transmembrane region" description="Helical" evidence="1">
    <location>
        <begin position="6"/>
        <end position="23"/>
    </location>
</feature>
<name>A0A0G8CFZ5_9BACI</name>
<protein>
    <submittedName>
        <fullName evidence="2">Uncharacterized protein</fullName>
    </submittedName>
</protein>
<evidence type="ECO:0000313" key="2">
    <source>
        <dbReference type="EMBL" id="KKZ98758.1"/>
    </source>
</evidence>
<reference evidence="2 3" key="1">
    <citation type="journal article" date="2015" name="Genome Announc.">
        <title>Next-Generation Whole-Genome Sequencing of Eight Strains of Bacillus cereus, Isolated from Food.</title>
        <authorList>
            <person name="Krawczyk A.O."/>
            <person name="de Jong A."/>
            <person name="Eijlander R.T."/>
            <person name="Berendsen E.M."/>
            <person name="Holsappel S."/>
            <person name="Wells-Bennik M.H."/>
            <person name="Kuipers O.P."/>
        </authorList>
    </citation>
    <scope>NUCLEOTIDE SEQUENCE [LARGE SCALE GENOMIC DNA]</scope>
    <source>
        <strain evidence="2 3">B4147</strain>
    </source>
</reference>
<accession>A0A0G8CFZ5</accession>
<sequence>MFDELLVFFILFTNWQVVIMCIEERRWASLFRSKSFSFTSGWAFSFGFELFYFFVDD</sequence>
<dbReference type="AlphaFoldDB" id="A0A0G8CFZ5"/>
<evidence type="ECO:0000256" key="1">
    <source>
        <dbReference type="SAM" id="Phobius"/>
    </source>
</evidence>
<dbReference type="PATRIC" id="fig|1396.433.peg.2219"/>
<keyword evidence="1" id="KW-0812">Transmembrane</keyword>
<dbReference type="EMBL" id="LCYN01000004">
    <property type="protein sequence ID" value="KKZ98758.1"/>
    <property type="molecule type" value="Genomic_DNA"/>
</dbReference>
<dbReference type="Proteomes" id="UP000035350">
    <property type="component" value="Unassembled WGS sequence"/>
</dbReference>
<gene>
    <name evidence="2" type="ORF">B4147_3341</name>
</gene>
<evidence type="ECO:0000313" key="3">
    <source>
        <dbReference type="Proteomes" id="UP000035350"/>
    </source>
</evidence>
<comment type="caution">
    <text evidence="2">The sequence shown here is derived from an EMBL/GenBank/DDBJ whole genome shotgun (WGS) entry which is preliminary data.</text>
</comment>
<keyword evidence="1" id="KW-1133">Transmembrane helix</keyword>
<reference evidence="3" key="2">
    <citation type="submission" date="2015-04" db="EMBL/GenBank/DDBJ databases">
        <title>Draft Genome Sequences of Eight Spore-Forming Food Isolates of Bacillus cereus Genome sequencing.</title>
        <authorList>
            <person name="Krawcyk A.O."/>
            <person name="de Jong A."/>
            <person name="Eijlander R.T."/>
            <person name="Berendsen E.M."/>
            <person name="Holsappel S."/>
            <person name="Wells-Bennik M."/>
            <person name="Kuipers O.P."/>
        </authorList>
    </citation>
    <scope>NUCLEOTIDE SEQUENCE [LARGE SCALE GENOMIC DNA]</scope>
    <source>
        <strain evidence="3">B4147</strain>
    </source>
</reference>
<organism evidence="2 3">
    <name type="scientific">Bacillus wiedmannii</name>
    <dbReference type="NCBI Taxonomy" id="1890302"/>
    <lineage>
        <taxon>Bacteria</taxon>
        <taxon>Bacillati</taxon>
        <taxon>Bacillota</taxon>
        <taxon>Bacilli</taxon>
        <taxon>Bacillales</taxon>
        <taxon>Bacillaceae</taxon>
        <taxon>Bacillus</taxon>
        <taxon>Bacillus cereus group</taxon>
    </lineage>
</organism>
<proteinExistence type="predicted"/>
<feature type="transmembrane region" description="Helical" evidence="1">
    <location>
        <begin position="35"/>
        <end position="55"/>
    </location>
</feature>
<keyword evidence="1" id="KW-0472">Membrane</keyword>